<comment type="caution">
    <text evidence="2">The sequence shown here is derived from an EMBL/GenBank/DDBJ whole genome shotgun (WGS) entry which is preliminary data.</text>
</comment>
<dbReference type="Proteomes" id="UP000327044">
    <property type="component" value="Unassembled WGS sequence"/>
</dbReference>
<feature type="region of interest" description="Disordered" evidence="1">
    <location>
        <begin position="93"/>
        <end position="133"/>
    </location>
</feature>
<accession>A0A5N4A3L6</accession>
<organism evidence="2 3">
    <name type="scientific">Photinus pyralis</name>
    <name type="common">Common eastern firefly</name>
    <name type="synonym">Lampyris pyralis</name>
    <dbReference type="NCBI Taxonomy" id="7054"/>
    <lineage>
        <taxon>Eukaryota</taxon>
        <taxon>Metazoa</taxon>
        <taxon>Ecdysozoa</taxon>
        <taxon>Arthropoda</taxon>
        <taxon>Hexapoda</taxon>
        <taxon>Insecta</taxon>
        <taxon>Pterygota</taxon>
        <taxon>Neoptera</taxon>
        <taxon>Endopterygota</taxon>
        <taxon>Coleoptera</taxon>
        <taxon>Polyphaga</taxon>
        <taxon>Elateriformia</taxon>
        <taxon>Elateroidea</taxon>
        <taxon>Lampyridae</taxon>
        <taxon>Lampyrinae</taxon>
        <taxon>Photinus</taxon>
    </lineage>
</organism>
<dbReference type="EMBL" id="VVIM01000011">
    <property type="protein sequence ID" value="KAB0791906.1"/>
    <property type="molecule type" value="Genomic_DNA"/>
</dbReference>
<protein>
    <submittedName>
        <fullName evidence="2">Uncharacterized protein</fullName>
    </submittedName>
</protein>
<name>A0A5N4A3L6_PHOPY</name>
<dbReference type="AlphaFoldDB" id="A0A5N4A3L6"/>
<keyword evidence="3" id="KW-1185">Reference proteome</keyword>
<reference evidence="2 3" key="1">
    <citation type="journal article" date="2018" name="Elife">
        <title>Firefly genomes illuminate parallel origins of bioluminescence in beetles.</title>
        <authorList>
            <person name="Fallon T.R."/>
            <person name="Lower S.E."/>
            <person name="Chang C.H."/>
            <person name="Bessho-Uehara M."/>
            <person name="Martin G.J."/>
            <person name="Bewick A.J."/>
            <person name="Behringer M."/>
            <person name="Debat H.J."/>
            <person name="Wong I."/>
            <person name="Day J.C."/>
            <person name="Suvorov A."/>
            <person name="Silva C.J."/>
            <person name="Stanger-Hall K.F."/>
            <person name="Hall D.W."/>
            <person name="Schmitz R.J."/>
            <person name="Nelson D.R."/>
            <person name="Lewis S.M."/>
            <person name="Shigenobu S."/>
            <person name="Bybee S.M."/>
            <person name="Larracuente A.M."/>
            <person name="Oba Y."/>
            <person name="Weng J.K."/>
        </authorList>
    </citation>
    <scope>NUCLEOTIDE SEQUENCE [LARGE SCALE GENOMIC DNA]</scope>
    <source>
        <strain evidence="2">1611_PpyrPB1</strain>
        <tissue evidence="2">Whole body</tissue>
    </source>
</reference>
<evidence type="ECO:0000256" key="1">
    <source>
        <dbReference type="SAM" id="MobiDB-lite"/>
    </source>
</evidence>
<evidence type="ECO:0000313" key="2">
    <source>
        <dbReference type="EMBL" id="KAB0791906.1"/>
    </source>
</evidence>
<gene>
    <name evidence="2" type="ORF">PPYR_03706</name>
</gene>
<dbReference type="InParanoid" id="A0A5N4A3L6"/>
<evidence type="ECO:0000313" key="3">
    <source>
        <dbReference type="Proteomes" id="UP000327044"/>
    </source>
</evidence>
<proteinExistence type="predicted"/>
<sequence>MWPELISSTMATTRSANVLAVYAFTLILGLSAQIHKMDDVDNRLETASDSPKNVIDFVLFSNLLRNYSFYDPRPMETSWGINVAVDYGYDDFSASSSSQEGPPEEDYRYETPTKLNKKKAYGNRDRRSVGRLLSLRNKYDDPKVTAEYYDKKGGQDE</sequence>